<keyword evidence="5 6" id="KW-0482">Metalloprotease</keyword>
<keyword evidence="9" id="KW-1185">Reference proteome</keyword>
<dbReference type="Gene3D" id="1.20.140.70">
    <property type="entry name" value="Oligopeptidase f, N-terminal domain"/>
    <property type="match status" value="1"/>
</dbReference>
<dbReference type="GO" id="GO:0004222">
    <property type="term" value="F:metalloendopeptidase activity"/>
    <property type="evidence" value="ECO:0007669"/>
    <property type="project" value="InterPro"/>
</dbReference>
<sequence length="592" mass="68192">MIKPVMIADVKLSYKTKEDYEQVVVKIKEELNKFLEIDFTNIDKAKLLEFITKYNSIWGMFEHTLTYVDVQYFSDTRKTELLKELEGLHELVDSFELKDSKLSEQMVAFGKEKVMNLVKGNDELKIWEELISKKIRNQVGVLTPEQHKEKAAYQKEFTKNSLEAQKLGNKPVVNPFVKNGKKYTEDESNVIALDPTNDREIRKEIFVHNFEDKRNNEEDITIGVAKYINKRTEYLKKFGYTSYQQFIGQKRDETPGFAKEVMKSSKELYKEIYAEYISQLNVYRKDEFGLDSVQPWDEKAYPSKIIPIPLKEIVDFYQNEVKDIFPKESKYIIDNFSKEGTLAILESEHKYNGAAATWTGNNDIYYVTQSYIDSNPYSASTLAHEMGHTMHIVAAKLNKPIEDARFSLAIGEAVADTFSMLFAFASMDKKATYAKTIAYEALARLLSVTNNFATTTLAEDTLYEMAWEGTTITPELIRDVVYTEKLSLMPNNKPEVVDGVNLTKKGSMLGYFSMDNHYTYSSYTISFILAIYLADQIRMGNTETFIKILNMGGEEYSTNTILEKVGIDITSKEVREVVLKTTKEITDYIIEK</sequence>
<evidence type="ECO:0000256" key="5">
    <source>
        <dbReference type="ARBA" id="ARBA00023049"/>
    </source>
</evidence>
<evidence type="ECO:0000313" key="9">
    <source>
        <dbReference type="Proteomes" id="UP000291072"/>
    </source>
</evidence>
<dbReference type="Gene3D" id="1.10.1370.20">
    <property type="entry name" value="Oligoendopeptidase f, C-terminal domain"/>
    <property type="match status" value="1"/>
</dbReference>
<gene>
    <name evidence="8" type="ORF">C4B25_00875</name>
</gene>
<dbReference type="GO" id="GO:0006508">
    <property type="term" value="P:proteolysis"/>
    <property type="evidence" value="ECO:0007669"/>
    <property type="project" value="UniProtKB-KW"/>
</dbReference>
<reference evidence="8 9" key="1">
    <citation type="submission" date="2018-02" db="EMBL/GenBank/DDBJ databases">
        <title>Mycoplasma marinum and Mycoplasma todarodis sp. nov., moderately halophilic and psychrotolerant mycoplasmas isolated from cephalopods.</title>
        <authorList>
            <person name="Viver T."/>
        </authorList>
    </citation>
    <scope>NUCLEOTIDE SEQUENCE [LARGE SCALE GENOMIC DNA]</scope>
    <source>
        <strain evidence="8 9">5H</strain>
    </source>
</reference>
<evidence type="ECO:0000313" key="8">
    <source>
        <dbReference type="EMBL" id="TCG11649.1"/>
    </source>
</evidence>
<dbReference type="SUPFAM" id="SSF55486">
    <property type="entry name" value="Metalloproteases ('zincins'), catalytic domain"/>
    <property type="match status" value="1"/>
</dbReference>
<evidence type="ECO:0000256" key="3">
    <source>
        <dbReference type="ARBA" id="ARBA00022801"/>
    </source>
</evidence>
<dbReference type="AlphaFoldDB" id="A0A4R0XV95"/>
<dbReference type="EMBL" id="PSZP01000004">
    <property type="protein sequence ID" value="TCG11649.1"/>
    <property type="molecule type" value="Genomic_DNA"/>
</dbReference>
<organism evidence="8 9">
    <name type="scientific">Mycoplasma todarodis</name>
    <dbReference type="NCBI Taxonomy" id="1937191"/>
    <lineage>
        <taxon>Bacteria</taxon>
        <taxon>Bacillati</taxon>
        <taxon>Mycoplasmatota</taxon>
        <taxon>Mollicutes</taxon>
        <taxon>Mycoplasmataceae</taxon>
        <taxon>Mycoplasma</taxon>
    </lineage>
</organism>
<evidence type="ECO:0000256" key="2">
    <source>
        <dbReference type="ARBA" id="ARBA00022723"/>
    </source>
</evidence>
<keyword evidence="2 6" id="KW-0479">Metal-binding</keyword>
<evidence type="ECO:0000256" key="1">
    <source>
        <dbReference type="ARBA" id="ARBA00022670"/>
    </source>
</evidence>
<dbReference type="RefSeq" id="WP_131613178.1">
    <property type="nucleotide sequence ID" value="NZ_PSZP01000004.1"/>
</dbReference>
<accession>A0A4R0XV95</accession>
<comment type="caution">
    <text evidence="8">The sequence shown here is derived from an EMBL/GenBank/DDBJ whole genome shotgun (WGS) entry which is preliminary data.</text>
</comment>
<evidence type="ECO:0000256" key="4">
    <source>
        <dbReference type="ARBA" id="ARBA00022833"/>
    </source>
</evidence>
<dbReference type="Pfam" id="PF01432">
    <property type="entry name" value="Peptidase_M3"/>
    <property type="match status" value="1"/>
</dbReference>
<dbReference type="InterPro" id="IPR042088">
    <property type="entry name" value="OligoPept_F_C"/>
</dbReference>
<comment type="similarity">
    <text evidence="6">Belongs to the peptidase M3 family.</text>
</comment>
<proteinExistence type="inferred from homology"/>
<dbReference type="OrthoDB" id="9762795at2"/>
<feature type="domain" description="Peptidase M3A/M3B catalytic" evidence="7">
    <location>
        <begin position="197"/>
        <end position="573"/>
    </location>
</feature>
<dbReference type="Proteomes" id="UP000291072">
    <property type="component" value="Unassembled WGS sequence"/>
</dbReference>
<evidence type="ECO:0000259" key="7">
    <source>
        <dbReference type="Pfam" id="PF01432"/>
    </source>
</evidence>
<comment type="cofactor">
    <cofactor evidence="6">
        <name>Zn(2+)</name>
        <dbReference type="ChEBI" id="CHEBI:29105"/>
    </cofactor>
    <text evidence="6">Binds 1 zinc ion.</text>
</comment>
<dbReference type="InterPro" id="IPR001567">
    <property type="entry name" value="Pept_M3A_M3B_dom"/>
</dbReference>
<evidence type="ECO:0000256" key="6">
    <source>
        <dbReference type="RuleBase" id="RU003435"/>
    </source>
</evidence>
<keyword evidence="3 6" id="KW-0378">Hydrolase</keyword>
<keyword evidence="1 6" id="KW-0645">Protease</keyword>
<name>A0A4R0XV95_9MOLU</name>
<dbReference type="GO" id="GO:0046872">
    <property type="term" value="F:metal ion binding"/>
    <property type="evidence" value="ECO:0007669"/>
    <property type="project" value="UniProtKB-UniRule"/>
</dbReference>
<protein>
    <recommendedName>
        <fullName evidence="7">Peptidase M3A/M3B catalytic domain-containing protein</fullName>
    </recommendedName>
</protein>
<keyword evidence="4 6" id="KW-0862">Zinc</keyword>